<name>A0A0M2RBA5_9PROT</name>
<gene>
    <name evidence="1" type="ORF">WH95_10790</name>
</gene>
<evidence type="ECO:0000313" key="1">
    <source>
        <dbReference type="EMBL" id="KKJ76903.1"/>
    </source>
</evidence>
<dbReference type="EMBL" id="LANI01000009">
    <property type="protein sequence ID" value="KKJ76903.1"/>
    <property type="molecule type" value="Genomic_DNA"/>
</dbReference>
<comment type="caution">
    <text evidence="1">The sequence shown here is derived from an EMBL/GenBank/DDBJ whole genome shotgun (WGS) entry which is preliminary data.</text>
</comment>
<organism evidence="1 2">
    <name type="scientific">Kiloniella litopenaei</name>
    <dbReference type="NCBI Taxonomy" id="1549748"/>
    <lineage>
        <taxon>Bacteria</taxon>
        <taxon>Pseudomonadati</taxon>
        <taxon>Pseudomonadota</taxon>
        <taxon>Alphaproteobacteria</taxon>
        <taxon>Rhodospirillales</taxon>
        <taxon>Kiloniellaceae</taxon>
        <taxon>Kiloniella</taxon>
    </lineage>
</organism>
<keyword evidence="2" id="KW-1185">Reference proteome</keyword>
<dbReference type="STRING" id="1549748.WH95_10790"/>
<reference evidence="1 2" key="1">
    <citation type="submission" date="2015-03" db="EMBL/GenBank/DDBJ databases">
        <title>Genome sequence of Kiloniella sp. P1-1, isolated from the gut microflora of Pacific white shrimp, Penaeus vannamei.</title>
        <authorList>
            <person name="Shao Z."/>
            <person name="Wang L."/>
            <person name="Li X."/>
        </authorList>
    </citation>
    <scope>NUCLEOTIDE SEQUENCE [LARGE SCALE GENOMIC DNA]</scope>
    <source>
        <strain evidence="1 2">P1-1</strain>
    </source>
</reference>
<evidence type="ECO:0008006" key="3">
    <source>
        <dbReference type="Google" id="ProtNLM"/>
    </source>
</evidence>
<dbReference type="Proteomes" id="UP000034491">
    <property type="component" value="Unassembled WGS sequence"/>
</dbReference>
<protein>
    <recommendedName>
        <fullName evidence="3">DUF2971 domain-containing protein</fullName>
    </recommendedName>
</protein>
<sequence>MSGISIRRYTNLAATIHILKNRNITLLDPNYWDDKNDSYFMDHYKKQKNLQTLLALCFAEDAETYHHWKVFSSGSDGVCIEFNKEELIHSIKKTPGISYGVVDYIPIKKAKTVPLTLDKLPFTKRYPYKPENEFRIVYQNKGQYEAVKDIPMPLSTIKRITLSPWLPKALRNSTVDTLKTIKGCSKLKIYRTTLLENDQWKKLVDHVSK</sequence>
<dbReference type="AlphaFoldDB" id="A0A0M2RBA5"/>
<dbReference type="OrthoDB" id="8446968at2"/>
<proteinExistence type="predicted"/>
<accession>A0A0M2RBA5</accession>
<dbReference type="RefSeq" id="WP_046506797.1">
    <property type="nucleotide sequence ID" value="NZ_LANI01000009.1"/>
</dbReference>
<evidence type="ECO:0000313" key="2">
    <source>
        <dbReference type="Proteomes" id="UP000034491"/>
    </source>
</evidence>